<proteinExistence type="predicted"/>
<reference evidence="3" key="1">
    <citation type="journal article" date="2019" name="bioRxiv">
        <title>Genome diversification in globally distributed novel marine Proteobacteria is linked to environmental adaptation.</title>
        <authorList>
            <person name="Zhou Z."/>
            <person name="Tran P.Q."/>
            <person name="Kieft K."/>
            <person name="Anantharaman K."/>
        </authorList>
    </citation>
    <scope>NUCLEOTIDE SEQUENCE [LARGE SCALE GENOMIC DNA]</scope>
</reference>
<dbReference type="SMART" id="SM00065">
    <property type="entry name" value="GAF"/>
    <property type="match status" value="1"/>
</dbReference>
<dbReference type="Pfam" id="PF01590">
    <property type="entry name" value="GAF"/>
    <property type="match status" value="1"/>
</dbReference>
<feature type="domain" description="GAF" evidence="1">
    <location>
        <begin position="19"/>
        <end position="150"/>
    </location>
</feature>
<dbReference type="Proteomes" id="UP000589516">
    <property type="component" value="Unassembled WGS sequence"/>
</dbReference>
<dbReference type="EMBL" id="DUAV01000026">
    <property type="protein sequence ID" value="HIG63700.1"/>
    <property type="molecule type" value="Genomic_DNA"/>
</dbReference>
<dbReference type="Gene3D" id="3.30.450.40">
    <property type="match status" value="1"/>
</dbReference>
<dbReference type="InterPro" id="IPR003018">
    <property type="entry name" value="GAF"/>
</dbReference>
<gene>
    <name evidence="2" type="ORF">EYQ16_04205</name>
</gene>
<comment type="caution">
    <text evidence="2">The sequence shown here is derived from an EMBL/GenBank/DDBJ whole genome shotgun (WGS) entry which is preliminary data.</text>
</comment>
<name>A0A7C7ZGG0_9ARCH</name>
<dbReference type="AlphaFoldDB" id="A0A7C7ZGG0"/>
<dbReference type="InterPro" id="IPR029016">
    <property type="entry name" value="GAF-like_dom_sf"/>
</dbReference>
<evidence type="ECO:0000259" key="1">
    <source>
        <dbReference type="SMART" id="SM00065"/>
    </source>
</evidence>
<accession>A0A7C7ZGG0</accession>
<organism evidence="2 3">
    <name type="scientific">Marine Group III euryarchaeote</name>
    <dbReference type="NCBI Taxonomy" id="2173149"/>
    <lineage>
        <taxon>Archaea</taxon>
        <taxon>Methanobacteriati</taxon>
        <taxon>Thermoplasmatota</taxon>
        <taxon>Thermoplasmata</taxon>
        <taxon>Candidatus Thermoprofundales</taxon>
    </lineage>
</organism>
<evidence type="ECO:0000313" key="2">
    <source>
        <dbReference type="EMBL" id="HIG63700.1"/>
    </source>
</evidence>
<evidence type="ECO:0000313" key="3">
    <source>
        <dbReference type="Proteomes" id="UP000589516"/>
    </source>
</evidence>
<dbReference type="SUPFAM" id="SSF55781">
    <property type="entry name" value="GAF domain-like"/>
    <property type="match status" value="1"/>
</dbReference>
<sequence length="151" mass="16490">MELTRLESATDAIIAATTDRDGALREIAQLLEARVEHYDWVGFYLAEGRELVLGPFVGAPTEHVRIPFGCGVCGQVAESGETLVVPDVATEANYLSCGSTVQSEVVIPIHADGEFVAQLDIDSHTRDPFSQGEVVFLQRLCTRLAQLWNET</sequence>
<protein>
    <submittedName>
        <fullName evidence="2">GAF domain-containing protein</fullName>
    </submittedName>
</protein>